<protein>
    <submittedName>
        <fullName evidence="2">Uncharacterized protein</fullName>
    </submittedName>
</protein>
<dbReference type="EMBL" id="RKQG01000001">
    <property type="protein sequence ID" value="RPE36131.1"/>
    <property type="molecule type" value="Genomic_DNA"/>
</dbReference>
<evidence type="ECO:0000256" key="1">
    <source>
        <dbReference type="SAM" id="MobiDB-lite"/>
    </source>
</evidence>
<keyword evidence="3" id="KW-1185">Reference proteome</keyword>
<accession>A0A3N4RYI3</accession>
<sequence>MIDARTHAAALAEHREGLAAAPVDPALRPALDGLLAEVADHPADAALGSLLDHLLQHAQSDGLELDLLAEAAAMWTEGLDLYTEIGSVRTDVEAALADPAHPDAAAKYCAATVRLRKLGERVQGKHLEIEDLGRRLGEMRHVPEHPRQGDLPLGAWGWGDVFLARRTDAFVRTAFAEAATPATRATAFGVLSGHAANAAGSAYLGKVVGGPRRSHRFRDRIARNTVGCYLAQLRPEAGDFGRLAAALRYDAAPEARLPDDAAAFLAEVLGKTYDLGATAPLPDLQLGYARLVRQLELLGTFRQPSRPKPPADVFVRKLWADPAHPPAPVITTETATPPAVADSGLGPATYSGPAVPPYQRPPTATDSTRDSDNQCGSFWLGVLAFLAFAGVLGGPCWEEWGKGKTCTFWKKHVADNFQHAFEISLSPEEQAALASQSQPLTSAEFANGAVLDQLTQLVGLLFDFQSRLWEGLRKAGGYLAGCGVAAPDGRLHYPLYRQFLKVPSSGDNITPHRPEADPVAVFYRYPLTPLEEPSDGGGGLPVGTDPGWLLRESTAAVTALWTGIARGASGEANPDLDADRFRRYDCWAAVGSIDDDPVDVRVLGYDET</sequence>
<comment type="caution">
    <text evidence="2">The sequence shown here is derived from an EMBL/GenBank/DDBJ whole genome shotgun (WGS) entry which is preliminary data.</text>
</comment>
<dbReference type="Proteomes" id="UP000266906">
    <property type="component" value="Unassembled WGS sequence"/>
</dbReference>
<gene>
    <name evidence="2" type="ORF">EDD38_4498</name>
</gene>
<name>A0A3N4RYI3_9ACTN</name>
<reference evidence="2 3" key="1">
    <citation type="submission" date="2018-11" db="EMBL/GenBank/DDBJ databases">
        <title>Sequencing the genomes of 1000 actinobacteria strains.</title>
        <authorList>
            <person name="Klenk H.-P."/>
        </authorList>
    </citation>
    <scope>NUCLEOTIDE SEQUENCE [LARGE SCALE GENOMIC DNA]</scope>
    <source>
        <strain evidence="2 3">DSM 44781</strain>
    </source>
</reference>
<evidence type="ECO:0000313" key="2">
    <source>
        <dbReference type="EMBL" id="RPE36131.1"/>
    </source>
</evidence>
<dbReference type="RefSeq" id="WP_208766984.1">
    <property type="nucleotide sequence ID" value="NZ_RKQG01000001.1"/>
</dbReference>
<dbReference type="AlphaFoldDB" id="A0A3N4RYI3"/>
<proteinExistence type="predicted"/>
<evidence type="ECO:0000313" key="3">
    <source>
        <dbReference type="Proteomes" id="UP000266906"/>
    </source>
</evidence>
<organism evidence="2 3">
    <name type="scientific">Kitasatospora cineracea</name>
    <dbReference type="NCBI Taxonomy" id="88074"/>
    <lineage>
        <taxon>Bacteria</taxon>
        <taxon>Bacillati</taxon>
        <taxon>Actinomycetota</taxon>
        <taxon>Actinomycetes</taxon>
        <taxon>Kitasatosporales</taxon>
        <taxon>Streptomycetaceae</taxon>
        <taxon>Kitasatospora</taxon>
    </lineage>
</organism>
<feature type="region of interest" description="Disordered" evidence="1">
    <location>
        <begin position="340"/>
        <end position="371"/>
    </location>
</feature>